<accession>C7DHJ6</accession>
<dbReference type="AlphaFoldDB" id="C7DHJ6"/>
<dbReference type="Proteomes" id="UP000332487">
    <property type="component" value="Unassembled WGS sequence"/>
</dbReference>
<protein>
    <submittedName>
        <fullName evidence="1">Uncharacterized protein</fullName>
    </submittedName>
</protein>
<evidence type="ECO:0000313" key="2">
    <source>
        <dbReference type="Proteomes" id="UP000332487"/>
    </source>
</evidence>
<proteinExistence type="predicted"/>
<dbReference type="EMBL" id="GG697240">
    <property type="protein sequence ID" value="EET90098.1"/>
    <property type="molecule type" value="Genomic_DNA"/>
</dbReference>
<organism evidence="1 2">
    <name type="scientific">Candidatus Micrarchaeum acidiphilum ARMAN-2</name>
    <dbReference type="NCBI Taxonomy" id="425595"/>
    <lineage>
        <taxon>Archaea</taxon>
        <taxon>Candidatus Micrarchaeota</taxon>
        <taxon>Candidatus Micrarchaeia</taxon>
        <taxon>Candidatus Micrarchaeales</taxon>
        <taxon>Candidatus Micrarchaeaceae</taxon>
        <taxon>Candidatus Micrarchaeum</taxon>
    </lineage>
</organism>
<reference evidence="1 2" key="1">
    <citation type="journal article" date="2009" name="Genome Biol.">
        <title>Community-wide analysis of microbial genome sequence signatures.</title>
        <authorList>
            <person name="Dick G.J."/>
            <person name="Andersson A.F."/>
            <person name="Baker B.J."/>
            <person name="Simmons S.L."/>
            <person name="Thomas B.C."/>
            <person name="Yelton A.P."/>
            <person name="Banfield J.F."/>
        </authorList>
    </citation>
    <scope>NUCLEOTIDE SEQUENCE [LARGE SCALE GENOMIC DNA]</scope>
    <source>
        <strain evidence="1">ARMAN-2</strain>
    </source>
</reference>
<keyword evidence="2" id="KW-1185">Reference proteome</keyword>
<reference evidence="1 2" key="2">
    <citation type="journal article" date="2010" name="Proc. Natl. Acad. Sci. U.S.A.">
        <title>Enigmatic, ultrasmall, uncultivated Archaea.</title>
        <authorList>
            <person name="Baker B.J."/>
            <person name="Comolli L.R."/>
            <person name="Dick G.J."/>
            <person name="Hauser L.J."/>
            <person name="Hyatt D."/>
            <person name="Dill B.D."/>
            <person name="Land M.L."/>
            <person name="Verberkmoes N.C."/>
            <person name="Hettich R.L."/>
            <person name="Banfield J.F."/>
        </authorList>
    </citation>
    <scope>NUCLEOTIDE SEQUENCE [LARGE SCALE GENOMIC DNA]</scope>
    <source>
        <strain evidence="1">ARMAN-2</strain>
    </source>
</reference>
<name>C7DHJ6_MICA2</name>
<evidence type="ECO:0000313" key="1">
    <source>
        <dbReference type="EMBL" id="EET90098.1"/>
    </source>
</evidence>
<sequence length="183" mass="20969">MPQRNQKARKYKGFKMTERIRVYTISEGDLQNAIIRLRSLLRQASELVTHDKSDDFVAMRRDFGDPVWTIKATGPRNKAALFWYDSGLASKIEFEEADGTYITVERISASTYELVSTCRDYPDLVESYLVKYGAAQGMPWQDDGVISLNIEDGNGNLVDELYFRRFMGTEIIDSGFDVRLDQP</sequence>
<gene>
    <name evidence="1" type="ORF">UNLARM2_0539</name>
</gene>